<dbReference type="AlphaFoldDB" id="F8NSX9"/>
<accession>F8NSX9</accession>
<reference evidence="1" key="1">
    <citation type="submission" date="2011-04" db="EMBL/GenBank/DDBJ databases">
        <title>Evolution of plant cell wall degrading machinery underlies the functional diversity of forest fungi.</title>
        <authorList>
            <consortium name="US DOE Joint Genome Institute (JGI-PGF)"/>
            <person name="Eastwood D.C."/>
            <person name="Floudas D."/>
            <person name="Binder M."/>
            <person name="Majcherczyk A."/>
            <person name="Schneider P."/>
            <person name="Aerts A."/>
            <person name="Asiegbu F.O."/>
            <person name="Baker S.E."/>
            <person name="Barry K."/>
            <person name="Bendiksby M."/>
            <person name="Blumentritt M."/>
            <person name="Coutinho P.M."/>
            <person name="Cullen D."/>
            <person name="Cullen D."/>
            <person name="Gathman A."/>
            <person name="Goodell B."/>
            <person name="Henrissat B."/>
            <person name="Ihrmark K."/>
            <person name="Kauserud H."/>
            <person name="Kohler A."/>
            <person name="LaButti K."/>
            <person name="Lapidus A."/>
            <person name="Lavin J.L."/>
            <person name="Lee Y.-H."/>
            <person name="Lindquist E."/>
            <person name="Lilly W."/>
            <person name="Lucas S."/>
            <person name="Morin E."/>
            <person name="Murat C."/>
            <person name="Oguiza J.A."/>
            <person name="Park J."/>
            <person name="Pisabarro A.G."/>
            <person name="Riley R."/>
            <person name="Rosling A."/>
            <person name="Salamov A."/>
            <person name="Schmidt O."/>
            <person name="Schmutz J."/>
            <person name="Skrede I."/>
            <person name="Stenlid J."/>
            <person name="Wiebenga A."/>
            <person name="Xie X."/>
            <person name="Kues U."/>
            <person name="Hibbett D.S."/>
            <person name="Hoffmeister D."/>
            <person name="Hogberg N."/>
            <person name="Martin F."/>
            <person name="Grigoriev I.V."/>
            <person name="Watkinson S.C."/>
        </authorList>
    </citation>
    <scope>NUCLEOTIDE SEQUENCE</scope>
    <source>
        <strain evidence="1">S7.9</strain>
    </source>
</reference>
<evidence type="ECO:0000313" key="1">
    <source>
        <dbReference type="EMBL" id="EGO25452.1"/>
    </source>
</evidence>
<dbReference type="HOGENOM" id="CLU_3143934_0_0_1"/>
<dbReference type="EMBL" id="GL945433">
    <property type="protein sequence ID" value="EGO25452.1"/>
    <property type="molecule type" value="Genomic_DNA"/>
</dbReference>
<dbReference type="KEGG" id="sla:SERLADRAFT_387399"/>
<protein>
    <submittedName>
        <fullName evidence="1">Uncharacterized protein</fullName>
    </submittedName>
</protein>
<gene>
    <name evidence="1" type="ORF">SERLADRAFT_387399</name>
</gene>
<dbReference type="GeneID" id="18811265"/>
<organism>
    <name type="scientific">Serpula lacrymans var. lacrymans (strain S7.9)</name>
    <name type="common">Dry rot fungus</name>
    <dbReference type="NCBI Taxonomy" id="578457"/>
    <lineage>
        <taxon>Eukaryota</taxon>
        <taxon>Fungi</taxon>
        <taxon>Dikarya</taxon>
        <taxon>Basidiomycota</taxon>
        <taxon>Agaricomycotina</taxon>
        <taxon>Agaricomycetes</taxon>
        <taxon>Agaricomycetidae</taxon>
        <taxon>Boletales</taxon>
        <taxon>Coniophorineae</taxon>
        <taxon>Serpulaceae</taxon>
        <taxon>Serpula</taxon>
    </lineage>
</organism>
<name>F8NSX9_SERL9</name>
<dbReference type="RefSeq" id="XP_007317574.1">
    <property type="nucleotide sequence ID" value="XM_007317512.1"/>
</dbReference>
<sequence length="49" mass="5497">MFSDKLARDRIAAVELQLRGSTHAKCSDHRSNNTGVHKARRSIDALEAY</sequence>
<proteinExistence type="predicted"/>
<dbReference type="Proteomes" id="UP000008064">
    <property type="component" value="Unassembled WGS sequence"/>
</dbReference>